<sequence>MSQHSAGILLFRLRGGALQVLVVHPGGPFWRNKDAGAWSLPKGEHDPDEDARAAALREFTEETGADLGDPALLDLGRSTLRSGKVVTAFAVEGEFDEQELRSNEFEVTWPPKSGRAQRFPEVDRALWCDPDTARTKLNPAQAVFVDRLQQHLAADGRGGS</sequence>
<dbReference type="PROSITE" id="PS00893">
    <property type="entry name" value="NUDIX_BOX"/>
    <property type="match status" value="1"/>
</dbReference>
<dbReference type="AlphaFoldDB" id="A0A929BBS1"/>
<dbReference type="SUPFAM" id="SSF55811">
    <property type="entry name" value="Nudix"/>
    <property type="match status" value="1"/>
</dbReference>
<dbReference type="CDD" id="cd04662">
    <property type="entry name" value="NUDIX_Hydrolase"/>
    <property type="match status" value="1"/>
</dbReference>
<dbReference type="GO" id="GO:0006754">
    <property type="term" value="P:ATP biosynthetic process"/>
    <property type="evidence" value="ECO:0007669"/>
    <property type="project" value="TreeGrafter"/>
</dbReference>
<organism evidence="3 4">
    <name type="scientific">Saccharopolyspora montiporae</name>
    <dbReference type="NCBI Taxonomy" id="2781240"/>
    <lineage>
        <taxon>Bacteria</taxon>
        <taxon>Bacillati</taxon>
        <taxon>Actinomycetota</taxon>
        <taxon>Actinomycetes</taxon>
        <taxon>Pseudonocardiales</taxon>
        <taxon>Pseudonocardiaceae</taxon>
        <taxon>Saccharopolyspora</taxon>
    </lineage>
</organism>
<dbReference type="InterPro" id="IPR051325">
    <property type="entry name" value="Nudix_hydrolase_domain"/>
</dbReference>
<dbReference type="RefSeq" id="WP_193929304.1">
    <property type="nucleotide sequence ID" value="NZ_JADEYC010000027.1"/>
</dbReference>
<dbReference type="Proteomes" id="UP000598360">
    <property type="component" value="Unassembled WGS sequence"/>
</dbReference>
<feature type="domain" description="Nudix hydrolase" evidence="2">
    <location>
        <begin position="1"/>
        <end position="150"/>
    </location>
</feature>
<proteinExistence type="predicted"/>
<comment type="caution">
    <text evidence="3">The sequence shown here is derived from an EMBL/GenBank/DDBJ whole genome shotgun (WGS) entry which is preliminary data.</text>
</comment>
<name>A0A929BBS1_9PSEU</name>
<dbReference type="Gene3D" id="3.90.79.10">
    <property type="entry name" value="Nucleoside Triphosphate Pyrophosphohydrolase"/>
    <property type="match status" value="1"/>
</dbReference>
<evidence type="ECO:0000256" key="1">
    <source>
        <dbReference type="ARBA" id="ARBA00022801"/>
    </source>
</evidence>
<dbReference type="PANTHER" id="PTHR21340:SF7">
    <property type="entry name" value="NUDIX HYDROLASE DOMAIN-CONTAINING PROTEIN"/>
    <property type="match status" value="1"/>
</dbReference>
<dbReference type="InterPro" id="IPR015797">
    <property type="entry name" value="NUDIX_hydrolase-like_dom_sf"/>
</dbReference>
<keyword evidence="1" id="KW-0378">Hydrolase</keyword>
<dbReference type="PROSITE" id="PS51462">
    <property type="entry name" value="NUDIX"/>
    <property type="match status" value="1"/>
</dbReference>
<gene>
    <name evidence="3" type="ORF">IQ251_15495</name>
</gene>
<reference evidence="3" key="1">
    <citation type="submission" date="2020-10" db="EMBL/GenBank/DDBJ databases">
        <title>Diversity and distribution of actinomycetes associated with coral in the coast of Hainan.</title>
        <authorList>
            <person name="Li F."/>
        </authorList>
    </citation>
    <scope>NUCLEOTIDE SEQUENCE</scope>
    <source>
        <strain evidence="3">HNM0983</strain>
    </source>
</reference>
<accession>A0A929BBS1</accession>
<dbReference type="GO" id="GO:0004081">
    <property type="term" value="F:bis(5'-nucleosyl)-tetraphosphatase (asymmetrical) activity"/>
    <property type="evidence" value="ECO:0007669"/>
    <property type="project" value="TreeGrafter"/>
</dbReference>
<dbReference type="GO" id="GO:0006167">
    <property type="term" value="P:AMP biosynthetic process"/>
    <property type="evidence" value="ECO:0007669"/>
    <property type="project" value="TreeGrafter"/>
</dbReference>
<evidence type="ECO:0000313" key="4">
    <source>
        <dbReference type="Proteomes" id="UP000598360"/>
    </source>
</evidence>
<dbReference type="InterPro" id="IPR020084">
    <property type="entry name" value="NUDIX_hydrolase_CS"/>
</dbReference>
<dbReference type="EMBL" id="JADEYC010000027">
    <property type="protein sequence ID" value="MBE9375855.1"/>
    <property type="molecule type" value="Genomic_DNA"/>
</dbReference>
<evidence type="ECO:0000313" key="3">
    <source>
        <dbReference type="EMBL" id="MBE9375855.1"/>
    </source>
</evidence>
<protein>
    <submittedName>
        <fullName evidence="3">NUDIX domain-containing protein</fullName>
    </submittedName>
</protein>
<evidence type="ECO:0000259" key="2">
    <source>
        <dbReference type="PROSITE" id="PS51462"/>
    </source>
</evidence>
<dbReference type="Pfam" id="PF00293">
    <property type="entry name" value="NUDIX"/>
    <property type="match status" value="1"/>
</dbReference>
<keyword evidence="4" id="KW-1185">Reference proteome</keyword>
<dbReference type="InterPro" id="IPR000086">
    <property type="entry name" value="NUDIX_hydrolase_dom"/>
</dbReference>
<dbReference type="PANTHER" id="PTHR21340">
    <property type="entry name" value="DIADENOSINE 5,5-P1,P4-TETRAPHOSPHATE PYROPHOSPHOHYDROLASE MUTT"/>
    <property type="match status" value="1"/>
</dbReference>